<keyword evidence="12" id="KW-1185">Reference proteome</keyword>
<evidence type="ECO:0000256" key="6">
    <source>
        <dbReference type="ARBA" id="ARBA00022989"/>
    </source>
</evidence>
<dbReference type="Gene3D" id="3.60.110.10">
    <property type="entry name" value="Carbon-nitrogen hydrolase"/>
    <property type="match status" value="1"/>
</dbReference>
<feature type="transmembrane region" description="Helical" evidence="9">
    <location>
        <begin position="501"/>
        <end position="521"/>
    </location>
</feature>
<dbReference type="UniPathway" id="UPA00666"/>
<dbReference type="GO" id="GO:0005886">
    <property type="term" value="C:plasma membrane"/>
    <property type="evidence" value="ECO:0007669"/>
    <property type="project" value="UniProtKB-SubCell"/>
</dbReference>
<evidence type="ECO:0000256" key="7">
    <source>
        <dbReference type="ARBA" id="ARBA00023136"/>
    </source>
</evidence>
<dbReference type="InterPro" id="IPR003010">
    <property type="entry name" value="C-N_Hydrolase"/>
</dbReference>
<comment type="similarity">
    <text evidence="2 9">Belongs to the CN hydrolase family. Apolipoprotein N-acyltransferase subfamily.</text>
</comment>
<dbReference type="SUPFAM" id="SSF56317">
    <property type="entry name" value="Carbon-nitrogen hydrolase"/>
    <property type="match status" value="1"/>
</dbReference>
<feature type="transmembrane region" description="Helical" evidence="9">
    <location>
        <begin position="541"/>
        <end position="566"/>
    </location>
</feature>
<feature type="transmembrane region" description="Helical" evidence="9">
    <location>
        <begin position="586"/>
        <end position="605"/>
    </location>
</feature>
<evidence type="ECO:0000256" key="8">
    <source>
        <dbReference type="ARBA" id="ARBA00023315"/>
    </source>
</evidence>
<evidence type="ECO:0000313" key="12">
    <source>
        <dbReference type="Proteomes" id="UP000241736"/>
    </source>
</evidence>
<dbReference type="AlphaFoldDB" id="A0A2P6M8Y9"/>
<dbReference type="OrthoDB" id="9804277at2"/>
<dbReference type="InterPro" id="IPR045378">
    <property type="entry name" value="LNT_N"/>
</dbReference>
<feature type="transmembrane region" description="Helical" evidence="9">
    <location>
        <begin position="166"/>
        <end position="187"/>
    </location>
</feature>
<comment type="function">
    <text evidence="9">Catalyzes the phospholipid dependent N-acylation of the N-terminal cysteine of apolipoprotein, the last step in lipoprotein maturation.</text>
</comment>
<dbReference type="PANTHER" id="PTHR38686:SF1">
    <property type="entry name" value="APOLIPOPROTEIN N-ACYLTRANSFERASE"/>
    <property type="match status" value="1"/>
</dbReference>
<feature type="domain" description="CN hydrolase" evidence="10">
    <location>
        <begin position="232"/>
        <end position="493"/>
    </location>
</feature>
<feature type="transmembrane region" description="Helical" evidence="9">
    <location>
        <begin position="709"/>
        <end position="726"/>
    </location>
</feature>
<dbReference type="InterPro" id="IPR036526">
    <property type="entry name" value="C-N_Hydrolase_sf"/>
</dbReference>
<accession>A0A2P6M8Y9</accession>
<gene>
    <name evidence="9 11" type="primary">lnt</name>
    <name evidence="11" type="ORF">C6N40_06665</name>
</gene>
<name>A0A2P6M8Y9_9GAMM</name>
<feature type="transmembrane region" description="Helical" evidence="9">
    <location>
        <begin position="746"/>
        <end position="773"/>
    </location>
</feature>
<keyword evidence="11" id="KW-0449">Lipoprotein</keyword>
<evidence type="ECO:0000313" key="11">
    <source>
        <dbReference type="EMBL" id="PRH82464.1"/>
    </source>
</evidence>
<evidence type="ECO:0000256" key="1">
    <source>
        <dbReference type="ARBA" id="ARBA00004651"/>
    </source>
</evidence>
<evidence type="ECO:0000259" key="10">
    <source>
        <dbReference type="PROSITE" id="PS50263"/>
    </source>
</evidence>
<dbReference type="HAMAP" id="MF_01148">
    <property type="entry name" value="Lnt"/>
    <property type="match status" value="1"/>
</dbReference>
<evidence type="ECO:0000256" key="4">
    <source>
        <dbReference type="ARBA" id="ARBA00022679"/>
    </source>
</evidence>
<comment type="catalytic activity">
    <reaction evidence="9">
        <text>N-terminal S-1,2-diacyl-sn-glyceryl-L-cysteinyl-[lipoprotein] + a glycerophospholipid = N-acyl-S-1,2-diacyl-sn-glyceryl-L-cysteinyl-[lipoprotein] + a 2-acyl-sn-glycero-3-phospholipid + H(+)</text>
        <dbReference type="Rhea" id="RHEA:48228"/>
        <dbReference type="Rhea" id="RHEA-COMP:14681"/>
        <dbReference type="Rhea" id="RHEA-COMP:14684"/>
        <dbReference type="ChEBI" id="CHEBI:15378"/>
        <dbReference type="ChEBI" id="CHEBI:136912"/>
        <dbReference type="ChEBI" id="CHEBI:140656"/>
        <dbReference type="ChEBI" id="CHEBI:140657"/>
        <dbReference type="ChEBI" id="CHEBI:140660"/>
        <dbReference type="EC" id="2.3.1.269"/>
    </reaction>
</comment>
<feature type="transmembrane region" description="Helical" evidence="9">
    <location>
        <begin position="196"/>
        <end position="217"/>
    </location>
</feature>
<comment type="pathway">
    <text evidence="9">Protein modification; lipoprotein biosynthesis (N-acyl transfer).</text>
</comment>
<dbReference type="GO" id="GO:0016410">
    <property type="term" value="F:N-acyltransferase activity"/>
    <property type="evidence" value="ECO:0007669"/>
    <property type="project" value="UniProtKB-UniRule"/>
</dbReference>
<dbReference type="Pfam" id="PF00795">
    <property type="entry name" value="CN_hydrolase"/>
    <property type="match status" value="1"/>
</dbReference>
<organism evidence="11 12">
    <name type="scientific">Arenimonas caeni</name>
    <dbReference type="NCBI Taxonomy" id="2058085"/>
    <lineage>
        <taxon>Bacteria</taxon>
        <taxon>Pseudomonadati</taxon>
        <taxon>Pseudomonadota</taxon>
        <taxon>Gammaproteobacteria</taxon>
        <taxon>Lysobacterales</taxon>
        <taxon>Lysobacteraceae</taxon>
        <taxon>Arenimonas</taxon>
    </lineage>
</organism>
<dbReference type="NCBIfam" id="TIGR00546">
    <property type="entry name" value="lnt"/>
    <property type="match status" value="1"/>
</dbReference>
<feature type="transmembrane region" description="Helical" evidence="9">
    <location>
        <begin position="794"/>
        <end position="813"/>
    </location>
</feature>
<dbReference type="PROSITE" id="PS50263">
    <property type="entry name" value="CN_HYDROLASE"/>
    <property type="match status" value="1"/>
</dbReference>
<proteinExistence type="inferred from homology"/>
<comment type="subcellular location">
    <subcellularLocation>
        <location evidence="1 9">Cell membrane</location>
        <topology evidence="1 9">Multi-pass membrane protein</topology>
    </subcellularLocation>
</comment>
<dbReference type="PANTHER" id="PTHR38686">
    <property type="entry name" value="APOLIPOPROTEIN N-ACYLTRANSFERASE"/>
    <property type="match status" value="1"/>
</dbReference>
<dbReference type="InterPro" id="IPR004563">
    <property type="entry name" value="Apolipo_AcylTrfase"/>
</dbReference>
<dbReference type="EC" id="2.3.1.269" evidence="9"/>
<evidence type="ECO:0000256" key="2">
    <source>
        <dbReference type="ARBA" id="ARBA00010065"/>
    </source>
</evidence>
<protein>
    <recommendedName>
        <fullName evidence="9">Apolipoprotein N-acyltransferase</fullName>
        <shortName evidence="9">ALP N-acyltransferase</shortName>
        <ecNumber evidence="9">2.3.1.269</ecNumber>
    </recommendedName>
</protein>
<dbReference type="GO" id="GO:0042158">
    <property type="term" value="P:lipoprotein biosynthetic process"/>
    <property type="evidence" value="ECO:0007669"/>
    <property type="project" value="UniProtKB-UniRule"/>
</dbReference>
<keyword evidence="6 9" id="KW-1133">Transmembrane helix</keyword>
<dbReference type="CDD" id="cd07571">
    <property type="entry name" value="ALP_N-acyl_transferase"/>
    <property type="match status" value="1"/>
</dbReference>
<reference evidence="11 12" key="1">
    <citation type="submission" date="2018-03" db="EMBL/GenBank/DDBJ databases">
        <title>Arenimonas caeni sp. nov., isolated from activated sludge.</title>
        <authorList>
            <person name="Liu H."/>
        </authorList>
    </citation>
    <scope>NUCLEOTIDE SEQUENCE [LARGE SCALE GENOMIC DNA]</scope>
    <source>
        <strain evidence="12">z29</strain>
    </source>
</reference>
<dbReference type="EMBL" id="PVLF01000007">
    <property type="protein sequence ID" value="PRH82464.1"/>
    <property type="molecule type" value="Genomic_DNA"/>
</dbReference>
<comment type="caution">
    <text evidence="9">Lacks conserved residue(s) required for the propagation of feature annotation.</text>
</comment>
<comment type="caution">
    <text evidence="11">The sequence shown here is derived from an EMBL/GenBank/DDBJ whole genome shotgun (WGS) entry which is preliminary data.</text>
</comment>
<feature type="transmembrane region" description="Helical" evidence="9">
    <location>
        <begin position="91"/>
        <end position="114"/>
    </location>
</feature>
<keyword evidence="4 9" id="KW-0808">Transferase</keyword>
<keyword evidence="7 9" id="KW-0472">Membrane</keyword>
<keyword evidence="8 9" id="KW-0012">Acyltransferase</keyword>
<feature type="transmembrane region" description="Helical" evidence="9">
    <location>
        <begin position="34"/>
        <end position="50"/>
    </location>
</feature>
<evidence type="ECO:0000256" key="5">
    <source>
        <dbReference type="ARBA" id="ARBA00022692"/>
    </source>
</evidence>
<keyword evidence="3 9" id="KW-1003">Cell membrane</keyword>
<keyword evidence="5 9" id="KW-0812">Transmembrane</keyword>
<dbReference type="Proteomes" id="UP000241736">
    <property type="component" value="Unassembled WGS sequence"/>
</dbReference>
<evidence type="ECO:0000256" key="9">
    <source>
        <dbReference type="HAMAP-Rule" id="MF_01148"/>
    </source>
</evidence>
<sequence length="818" mass="87601">MPVAMDRSVLLRARLPLALLATPALLWIYSGGGAGWWLGLVALVPWLLALEGTRGWRGALLAGWAVSVAFTAFVLGWFGAAIGSYTGLGPMAGFTALVLAAPLLQPQWIAFALVHHFAGRRHGDAVRALAAAAAWVACEALWPKLLGDTLGHGLLPATWLRQAADLGGAALLTFLLLLVNQGIALAIGRRRQGARAFIGALAPVAVLLAFWSGYGAWRLATLPGLPEDAPVLRVALVQANLGDYAALRTEHGTYGAVRHVLDTHYALSWSARREHGADVLLWPETVYPTTFGSPRSEDGAALDAEIQSFVNAIGLPLVFGTYDLDEAGEYNAAVFLEPGRGRLATYRKTHPFPLTEYVPAWLDGPVLRRWLPWAGSWQRGDGARVLPLRTGDGRQVEVAPLICLDDVRPALAIDGARLGAQALVGLSNDAWFSRGGRGARLHLAVAAFRSIETRLPQLRVTTTGLSAFVDTSGEVLAVTPANDQAVLTVPLPVLAPPPTLAVLWGDWVGRVAALALALWALARGLQAWSRRQPLRRTDDRVLLLAPAARVALGALQALAGLGLAWLALDMALRVGWQVATLGQLQVFTLAVLLPASLAWALRAWFGARWQVQGESLLLTGRREQVSIPLASIVGLRPWRLPWPGSGVALRLASGQDWRQQLQLADPVALLAALAAAGSPARLDGPRSGADARRDQIRASGPAPWLDRPWLKFGLFPLLPAAIAFRLHQVITFGGAFGEAQVHGWGAWWLGLGIWWLSWMLGLALVAAALRVLVEAATALALRLAPGRAAGLRSRTFTLARALYFLGIPAWLGWRLLVG</sequence>
<feature type="transmembrane region" description="Helical" evidence="9">
    <location>
        <begin position="126"/>
        <end position="146"/>
    </location>
</feature>
<feature type="transmembrane region" description="Helical" evidence="9">
    <location>
        <begin position="62"/>
        <end position="85"/>
    </location>
</feature>
<evidence type="ECO:0000256" key="3">
    <source>
        <dbReference type="ARBA" id="ARBA00022475"/>
    </source>
</evidence>
<dbReference type="Pfam" id="PF20154">
    <property type="entry name" value="LNT_N"/>
    <property type="match status" value="1"/>
</dbReference>